<dbReference type="Proteomes" id="UP000612282">
    <property type="component" value="Unassembled WGS sequence"/>
</dbReference>
<proteinExistence type="predicted"/>
<dbReference type="InterPro" id="IPR036388">
    <property type="entry name" value="WH-like_DNA-bd_sf"/>
</dbReference>
<feature type="region of interest" description="Disordered" evidence="1">
    <location>
        <begin position="129"/>
        <end position="154"/>
    </location>
</feature>
<dbReference type="RefSeq" id="WP_239145678.1">
    <property type="nucleotide sequence ID" value="NZ_BOMG01000085.1"/>
</dbReference>
<evidence type="ECO:0000313" key="3">
    <source>
        <dbReference type="Proteomes" id="UP000612282"/>
    </source>
</evidence>
<sequence length="200" mass="21195">MQQTAAALKCPEGTVKVYTSRGLDALRQILGLSGPSGRPVMSLPDLLNEAETGAPPPRYGVEDVLPDGPAPSPSVSGVAFAFHGYRTGGYEIAEAFEVSRDRTTARIHRAGRRRLREVAARQPLSVRQRVGSAACRDPEDLRLDGGGGGPGERRRLVSAGRGVPHVGRVHAEVAAHLTTCVNHGSSVSPGRPAPRTRKRS</sequence>
<dbReference type="EMBL" id="BOMG01000085">
    <property type="protein sequence ID" value="GID58446.1"/>
    <property type="molecule type" value="Genomic_DNA"/>
</dbReference>
<evidence type="ECO:0008006" key="4">
    <source>
        <dbReference type="Google" id="ProtNLM"/>
    </source>
</evidence>
<reference evidence="2 3" key="1">
    <citation type="submission" date="2021-01" db="EMBL/GenBank/DDBJ databases">
        <title>Whole genome shotgun sequence of Actinoplanes couchii NBRC 106145.</title>
        <authorList>
            <person name="Komaki H."/>
            <person name="Tamura T."/>
        </authorList>
    </citation>
    <scope>NUCLEOTIDE SEQUENCE [LARGE SCALE GENOMIC DNA]</scope>
    <source>
        <strain evidence="2 3">NBRC 106145</strain>
    </source>
</reference>
<keyword evidence="3" id="KW-1185">Reference proteome</keyword>
<gene>
    <name evidence="2" type="ORF">Aco03nite_068500</name>
</gene>
<evidence type="ECO:0000256" key="1">
    <source>
        <dbReference type="SAM" id="MobiDB-lite"/>
    </source>
</evidence>
<evidence type="ECO:0000313" key="2">
    <source>
        <dbReference type="EMBL" id="GID58446.1"/>
    </source>
</evidence>
<protein>
    <recommendedName>
        <fullName evidence="4">RNA polymerase sigma factor 70 region 4 type 2 domain-containing protein</fullName>
    </recommendedName>
</protein>
<dbReference type="Gene3D" id="1.10.10.10">
    <property type="entry name" value="Winged helix-like DNA-binding domain superfamily/Winged helix DNA-binding domain"/>
    <property type="match status" value="1"/>
</dbReference>
<organism evidence="2 3">
    <name type="scientific">Actinoplanes couchii</name>
    <dbReference type="NCBI Taxonomy" id="403638"/>
    <lineage>
        <taxon>Bacteria</taxon>
        <taxon>Bacillati</taxon>
        <taxon>Actinomycetota</taxon>
        <taxon>Actinomycetes</taxon>
        <taxon>Micromonosporales</taxon>
        <taxon>Micromonosporaceae</taxon>
        <taxon>Actinoplanes</taxon>
    </lineage>
</organism>
<comment type="caution">
    <text evidence="2">The sequence shown here is derived from an EMBL/GenBank/DDBJ whole genome shotgun (WGS) entry which is preliminary data.</text>
</comment>
<name>A0ABQ3XIX7_9ACTN</name>
<accession>A0ABQ3XIX7</accession>